<feature type="region of interest" description="Disordered" evidence="1">
    <location>
        <begin position="146"/>
        <end position="166"/>
    </location>
</feature>
<feature type="compositionally biased region" description="Low complexity" evidence="1">
    <location>
        <begin position="148"/>
        <end position="158"/>
    </location>
</feature>
<gene>
    <name evidence="2" type="ORF">SDC9_59590</name>
</gene>
<protein>
    <submittedName>
        <fullName evidence="2">Uncharacterized protein</fullName>
    </submittedName>
</protein>
<evidence type="ECO:0000313" key="2">
    <source>
        <dbReference type="EMBL" id="MPM13234.1"/>
    </source>
</evidence>
<dbReference type="EMBL" id="VSSQ01002088">
    <property type="protein sequence ID" value="MPM13234.1"/>
    <property type="molecule type" value="Genomic_DNA"/>
</dbReference>
<reference evidence="2" key="1">
    <citation type="submission" date="2019-08" db="EMBL/GenBank/DDBJ databases">
        <authorList>
            <person name="Kucharzyk K."/>
            <person name="Murdoch R.W."/>
            <person name="Higgins S."/>
            <person name="Loffler F."/>
        </authorList>
    </citation>
    <scope>NUCLEOTIDE SEQUENCE</scope>
</reference>
<comment type="caution">
    <text evidence="2">The sequence shown here is derived from an EMBL/GenBank/DDBJ whole genome shotgun (WGS) entry which is preliminary data.</text>
</comment>
<dbReference type="AlphaFoldDB" id="A0A644XGJ4"/>
<sequence length="186" mass="20286">MTAMASPAPPATYPSSAMTVKEWVVRSSRSSCSGRGFRHLRSITVGRGEIPRLLAVFLALSMSSTVFPYPMRAHSLPFSSISGFRISGAEGASREFPFFRQGTAVPLAKRIIIGPSCFPAKRKRRRRASSSRGAVRTRFGTGLDQGMSKSPWWVSPSSPTRPALSTAKTTGRFCMQTSCTTWSMAR</sequence>
<organism evidence="2">
    <name type="scientific">bioreactor metagenome</name>
    <dbReference type="NCBI Taxonomy" id="1076179"/>
    <lineage>
        <taxon>unclassified sequences</taxon>
        <taxon>metagenomes</taxon>
        <taxon>ecological metagenomes</taxon>
    </lineage>
</organism>
<evidence type="ECO:0000256" key="1">
    <source>
        <dbReference type="SAM" id="MobiDB-lite"/>
    </source>
</evidence>
<accession>A0A644XGJ4</accession>
<proteinExistence type="predicted"/>
<name>A0A644XGJ4_9ZZZZ</name>